<evidence type="ECO:0000256" key="1">
    <source>
        <dbReference type="SAM" id="MobiDB-lite"/>
    </source>
</evidence>
<reference evidence="2 3" key="1">
    <citation type="submission" date="2016-02" db="EMBL/GenBank/DDBJ databases">
        <title>Genome analysis of coral dinoflagellate symbionts highlights evolutionary adaptations to a symbiotic lifestyle.</title>
        <authorList>
            <person name="Aranda M."/>
            <person name="Li Y."/>
            <person name="Liew Y.J."/>
            <person name="Baumgarten S."/>
            <person name="Simakov O."/>
            <person name="Wilson M."/>
            <person name="Piel J."/>
            <person name="Ashoor H."/>
            <person name="Bougouffa S."/>
            <person name="Bajic V.B."/>
            <person name="Ryu T."/>
            <person name="Ravasi T."/>
            <person name="Bayer T."/>
            <person name="Micklem G."/>
            <person name="Kim H."/>
            <person name="Bhak J."/>
            <person name="Lajeunesse T.C."/>
            <person name="Voolstra C.R."/>
        </authorList>
    </citation>
    <scope>NUCLEOTIDE SEQUENCE [LARGE SCALE GENOMIC DNA]</scope>
    <source>
        <strain evidence="2 3">CCMP2467</strain>
    </source>
</reference>
<feature type="region of interest" description="Disordered" evidence="1">
    <location>
        <begin position="493"/>
        <end position="518"/>
    </location>
</feature>
<feature type="compositionally biased region" description="Low complexity" evidence="1">
    <location>
        <begin position="1110"/>
        <end position="1126"/>
    </location>
</feature>
<organism evidence="2 3">
    <name type="scientific">Symbiodinium microadriaticum</name>
    <name type="common">Dinoflagellate</name>
    <name type="synonym">Zooxanthella microadriatica</name>
    <dbReference type="NCBI Taxonomy" id="2951"/>
    <lineage>
        <taxon>Eukaryota</taxon>
        <taxon>Sar</taxon>
        <taxon>Alveolata</taxon>
        <taxon>Dinophyceae</taxon>
        <taxon>Suessiales</taxon>
        <taxon>Symbiodiniaceae</taxon>
        <taxon>Symbiodinium</taxon>
    </lineage>
</organism>
<feature type="compositionally biased region" description="Polar residues" evidence="1">
    <location>
        <begin position="1177"/>
        <end position="1205"/>
    </location>
</feature>
<evidence type="ECO:0000313" key="3">
    <source>
        <dbReference type="Proteomes" id="UP000186817"/>
    </source>
</evidence>
<dbReference type="OrthoDB" id="420467at2759"/>
<keyword evidence="3" id="KW-1185">Reference proteome</keyword>
<sequence>MSDSSAAAFFFAFPMSKWLRLMDNVTFQPPEGLGLGFLKFCASPIEACWEPGPRKFCRMFDMIVWGLHIDSSVRSVSLSSQDQMLAQGRDLRFNFSGASTRTVRGSGSGEDGLEQNFMVLRLAIDVSAIGTDFYLQNGVLQSAKMCHMGIHDDKSACTGLQGSKWSVDTIKMQLGVSSMLSWRTDSTPAPSEQATQMLYPLYVIVKEVCLDLYDFVVVRNTVKNAKRFKLRDVPGLVCFNGLRQAVQMAATFEKNFEKEYKVLEMWFDVDQATCGLSFDTVSKEHAPFDYWLCRMSNYNVLLEDILDKLLTVTSEVTLLSAKMCAQPWGWKPEASLADVMEPSNILRSKARARKIQAKQQPGCPANIFGNRTGSAWAELPDWPLSLTMARLPELPELPLSLGSGAGLPDLPNIDLSAPVSAKVVPTQRGGGGELGVQAQAILVALSETFKPCLKEVLKTLGWNASMRMAGFLAKCTGLSRGCVEKRLKTLEQSGWAPAPHPGGAGRKRKAPPEEPPVSLSLVQEVATAMEESEFQPASGSAAAPPASTTELREIVAPTEYWQNMTRRHCQCPYKGLASLSDTESRQQLVGLRLACLSLKLSSLGSLHAYPELVDLLDSYLPGEFGELQHSMSFATAIVKESAKAVKAHLAAGLQQTLRALNIPSDVALTSDGVTTRVGESIQVVMSYSFDSSGEPVIALLDGASLRPELGGLPRVAPAPVQELDENLTLQELLELSAPVPEPGSAKKRLFVDLHSGPKLVQNLLLVAGRFGVREPDMALRYAVHCGDGLIEGPFGCNAGNMFAEQLGIAQRGGLRAWGALDTFHACEKAGAHSDHSELRTNGYLWHLRNVSLTARRLFQIGQGRIILRALAAKLQLPLVALLAPVSSSTRTVTYDTKAARSFIQHLLDPGLLLFTTLHFEHRKRHLLNVAFRGQEATKVGHVKHLAAFHTWQLMKSDQLVMSDLKTLLTVWETMGQYLGASRNMLIGLKMLHLAWRSYPLSISMLTELMFKAEIRGVSLGIKPKENSPWAEPGKKPLHDKQAATRRFILDSACSMFDRCQKWAIREAHFFAARVLFPDAEPQLALTSRALEQEQQGLQEEHMADLDDDSSSTSSSDSSSSSSSSSGSDDEADEVASVPVTVDESAPVTEKKDAKASKLTASEAQVLEEEISAWATKQDGTATTPQTPLSLSRENLPAPTNSSVPSWQLQDSDWRCLVSGKSLSNGCNPGERSSLLACGATVFLATWLLSDSMDESLVRCALQKLLVAFGPLLWSLTDEQVAGAQWKKLPEEIFQSPTTDELWTQYVSFRQVAQRVAKTKKVQDMGKSWEDWDKHLHSLMLCLMYEVAKPFWHILRLYHRFVVWTFDAEAACERAASTLRYLEKKAAVGRSPGTASMMDSLLLRYYNCDGHPSSWSFMLSVLQQHFRRKKNKKLHFFVSSRTRHSRTSRFGPSTALHKRREKIQAEPETALWLSSRVKWHLAKSIPRHVIRDLQKDDDHEPSVFVQEMWDIVLPVLKQAGIVPPED</sequence>
<dbReference type="EMBL" id="LSRX01000351">
    <property type="protein sequence ID" value="OLP99729.1"/>
    <property type="molecule type" value="Genomic_DNA"/>
</dbReference>
<gene>
    <name evidence="2" type="ORF">AK812_SmicGene17684</name>
</gene>
<accession>A0A1Q9DX58</accession>
<feature type="region of interest" description="Disordered" evidence="1">
    <location>
        <begin position="1092"/>
        <end position="1205"/>
    </location>
</feature>
<name>A0A1Q9DX58_SYMMI</name>
<evidence type="ECO:0000313" key="2">
    <source>
        <dbReference type="EMBL" id="OLP99729.1"/>
    </source>
</evidence>
<comment type="caution">
    <text evidence="2">The sequence shown here is derived from an EMBL/GenBank/DDBJ whole genome shotgun (WGS) entry which is preliminary data.</text>
</comment>
<proteinExistence type="predicted"/>
<protein>
    <submittedName>
        <fullName evidence="2">Uncharacterized protein</fullName>
    </submittedName>
</protein>
<dbReference type="Proteomes" id="UP000186817">
    <property type="component" value="Unassembled WGS sequence"/>
</dbReference>